<evidence type="ECO:0000313" key="2">
    <source>
        <dbReference type="Proteomes" id="UP000679126"/>
    </source>
</evidence>
<dbReference type="EMBL" id="JAGHKP010000003">
    <property type="protein sequence ID" value="MBO9153881.1"/>
    <property type="molecule type" value="Genomic_DNA"/>
</dbReference>
<accession>A0ABS3YGS8</accession>
<reference evidence="2" key="1">
    <citation type="submission" date="2021-03" db="EMBL/GenBank/DDBJ databases">
        <title>Assistant Professor.</title>
        <authorList>
            <person name="Huq M.A."/>
        </authorList>
    </citation>
    <scope>NUCLEOTIDE SEQUENCE [LARGE SCALE GENOMIC DNA]</scope>
    <source>
        <strain evidence="2">MAH-28</strain>
    </source>
</reference>
<sequence>MKSRYLPLLCLLLTGCIKDHWPGTPDPEVPPFLISRMIAVQHSGTPDPLPGEHPERFFKEVNEFHYNAFFKPESRYSYVASGADTLALRLQVRDTLYYDTKHRVVQVDGYIPSQSGVRERKKFTYEGNDTLPATMQVWYSGMPEPDSLYFQGTTRFAYKTDTALMISVNAHGGLDTMFYIYAGGNFMRQYGTTGYEVDVYTTYDNATGIEHLIGLSHGLVFRLPVDNVKPPVLSRNNWTGEGLLTQVKTIAYLPGGNLVDSYTVTQNDQVPLTWKVRFEYFIPNP</sequence>
<evidence type="ECO:0000313" key="1">
    <source>
        <dbReference type="EMBL" id="MBO9153881.1"/>
    </source>
</evidence>
<dbReference type="RefSeq" id="WP_209147004.1">
    <property type="nucleotide sequence ID" value="NZ_JAGHKP010000003.1"/>
</dbReference>
<proteinExistence type="predicted"/>
<comment type="caution">
    <text evidence="1">The sequence shown here is derived from an EMBL/GenBank/DDBJ whole genome shotgun (WGS) entry which is preliminary data.</text>
</comment>
<protein>
    <submittedName>
        <fullName evidence="1">Uncharacterized protein</fullName>
    </submittedName>
</protein>
<keyword evidence="2" id="KW-1185">Reference proteome</keyword>
<gene>
    <name evidence="1" type="ORF">J7I43_16760</name>
</gene>
<organism evidence="1 2">
    <name type="scientific">Chitinophaga chungangae</name>
    <dbReference type="NCBI Taxonomy" id="2821488"/>
    <lineage>
        <taxon>Bacteria</taxon>
        <taxon>Pseudomonadati</taxon>
        <taxon>Bacteroidota</taxon>
        <taxon>Chitinophagia</taxon>
        <taxon>Chitinophagales</taxon>
        <taxon>Chitinophagaceae</taxon>
        <taxon>Chitinophaga</taxon>
    </lineage>
</organism>
<dbReference type="PROSITE" id="PS51257">
    <property type="entry name" value="PROKAR_LIPOPROTEIN"/>
    <property type="match status" value="1"/>
</dbReference>
<dbReference type="Proteomes" id="UP000679126">
    <property type="component" value="Unassembled WGS sequence"/>
</dbReference>
<name>A0ABS3YGS8_9BACT</name>